<dbReference type="GeneTree" id="ENSGT00990000207690"/>
<dbReference type="Proteomes" id="UP000261380">
    <property type="component" value="Unplaced"/>
</dbReference>
<name>A0A3B5L1U0_9TELE</name>
<keyword evidence="3" id="KW-1185">Reference proteome</keyword>
<dbReference type="InterPro" id="IPR013083">
    <property type="entry name" value="Znf_RING/FYVE/PHD"/>
</dbReference>
<sequence>MSSAPLSDHSSISPALKSRFDLDVRRRIPIKLLSKPPLRSKPLPRIQRPGIRPCKPEPGEDEERFDCCTKAGDVFGSQRRFPQPLFWDYKLNLIGERDGVPIHFCDKCGLPIQLYGRMVCNIKMRMGSESHFSSVVLLKSQIHTSLIYTK</sequence>
<evidence type="ECO:0000313" key="3">
    <source>
        <dbReference type="Proteomes" id="UP000261380"/>
    </source>
</evidence>
<dbReference type="InterPro" id="IPR040383">
    <property type="entry name" value="HAKAI/CBLL2"/>
</dbReference>
<dbReference type="STRING" id="32473.ENSXCOP00000003851"/>
<accession>A0A3B5L1U0</accession>
<dbReference type="PANTHER" id="PTHR13480:SF0">
    <property type="entry name" value="E3 UBIQUITIN-PROTEIN LIGASE HAKAI"/>
    <property type="match status" value="1"/>
</dbReference>
<evidence type="ECO:0000313" key="2">
    <source>
        <dbReference type="Ensembl" id="ENSXCOP00000003851.1"/>
    </source>
</evidence>
<dbReference type="Ensembl" id="ENSXCOT00000003894.1">
    <property type="protein sequence ID" value="ENSXCOP00000003851.1"/>
    <property type="gene ID" value="ENSXCOG00000003023.1"/>
</dbReference>
<evidence type="ECO:0000256" key="1">
    <source>
        <dbReference type="SAM" id="MobiDB-lite"/>
    </source>
</evidence>
<dbReference type="GO" id="GO:0030155">
    <property type="term" value="P:regulation of cell adhesion"/>
    <property type="evidence" value="ECO:0007669"/>
    <property type="project" value="TreeGrafter"/>
</dbReference>
<dbReference type="Gene3D" id="3.30.40.10">
    <property type="entry name" value="Zinc/RING finger domain, C3HC4 (zinc finger)"/>
    <property type="match status" value="1"/>
</dbReference>
<organism evidence="2 3">
    <name type="scientific">Xiphophorus couchianus</name>
    <name type="common">Monterrey platyfish</name>
    <dbReference type="NCBI Taxonomy" id="32473"/>
    <lineage>
        <taxon>Eukaryota</taxon>
        <taxon>Metazoa</taxon>
        <taxon>Chordata</taxon>
        <taxon>Craniata</taxon>
        <taxon>Vertebrata</taxon>
        <taxon>Euteleostomi</taxon>
        <taxon>Actinopterygii</taxon>
        <taxon>Neopterygii</taxon>
        <taxon>Teleostei</taxon>
        <taxon>Neoteleostei</taxon>
        <taxon>Acanthomorphata</taxon>
        <taxon>Ovalentaria</taxon>
        <taxon>Atherinomorphae</taxon>
        <taxon>Cyprinodontiformes</taxon>
        <taxon>Poeciliidae</taxon>
        <taxon>Poeciliinae</taxon>
        <taxon>Xiphophorus</taxon>
    </lineage>
</organism>
<reference evidence="2" key="2">
    <citation type="submission" date="2025-09" db="UniProtKB">
        <authorList>
            <consortium name="Ensembl"/>
        </authorList>
    </citation>
    <scope>IDENTIFICATION</scope>
</reference>
<protein>
    <submittedName>
        <fullName evidence="2">Uncharacterized protein</fullName>
    </submittedName>
</protein>
<dbReference type="PANTHER" id="PTHR13480">
    <property type="entry name" value="E3 UBIQUITIN-PROTEIN LIGASE HAKAI-RELATED"/>
    <property type="match status" value="1"/>
</dbReference>
<dbReference type="GO" id="GO:0061630">
    <property type="term" value="F:ubiquitin protein ligase activity"/>
    <property type="evidence" value="ECO:0007669"/>
    <property type="project" value="InterPro"/>
</dbReference>
<proteinExistence type="predicted"/>
<reference evidence="2" key="1">
    <citation type="submission" date="2025-08" db="UniProtKB">
        <authorList>
            <consortium name="Ensembl"/>
        </authorList>
    </citation>
    <scope>IDENTIFICATION</scope>
</reference>
<feature type="region of interest" description="Disordered" evidence="1">
    <location>
        <begin position="39"/>
        <end position="62"/>
    </location>
</feature>
<dbReference type="GO" id="GO:0016567">
    <property type="term" value="P:protein ubiquitination"/>
    <property type="evidence" value="ECO:0007669"/>
    <property type="project" value="InterPro"/>
</dbReference>
<dbReference type="AlphaFoldDB" id="A0A3B5L1U0"/>